<evidence type="ECO:0000256" key="8">
    <source>
        <dbReference type="PROSITE-ProRule" id="PRU00175"/>
    </source>
</evidence>
<dbReference type="CDD" id="cd16454">
    <property type="entry name" value="RING-H2_PA-TM-RING"/>
    <property type="match status" value="1"/>
</dbReference>
<gene>
    <name evidence="11" type="ORF">PSON_ATCC_30995.1.T1540075</name>
</gene>
<keyword evidence="7" id="KW-0862">Zinc</keyword>
<evidence type="ECO:0000256" key="9">
    <source>
        <dbReference type="SAM" id="Coils"/>
    </source>
</evidence>
<keyword evidence="6" id="KW-0833">Ubl conjugation pathway</keyword>
<dbReference type="Proteomes" id="UP000692954">
    <property type="component" value="Unassembled WGS sequence"/>
</dbReference>
<keyword evidence="12" id="KW-1185">Reference proteome</keyword>
<dbReference type="InterPro" id="IPR045191">
    <property type="entry name" value="MBR1/2-like"/>
</dbReference>
<sequence>MQQQSKKFTIRRSTVIQKPKIETISQKPVCKIPQQTPSQQTQLENTSNLFNKEEYKQLQYENEQLKKQLKDKSQEFDKKLSIINELTKQLEKELKKREEEIDYFIQKIENKDKEIKQQKEQIVKLKSKKKDYKKKCQELQQQQQQNSHDPLQQLLEMRALLLQFRLTAQVLPLLQQQNRLRQYQTQVIDVDNMTYEQLISLEEQMGTVSNGIAREDIRRIRKRVIQQSDNIQGVCPVCQCNMEVGEKYRKLGCNHYYHAKCIKSWLLQHNNCPVCKQTVVIAI</sequence>
<dbReference type="EMBL" id="CAJJDN010000154">
    <property type="protein sequence ID" value="CAD8124864.1"/>
    <property type="molecule type" value="Genomic_DNA"/>
</dbReference>
<feature type="coiled-coil region" evidence="9">
    <location>
        <begin position="48"/>
        <end position="149"/>
    </location>
</feature>
<reference evidence="11" key="1">
    <citation type="submission" date="2021-01" db="EMBL/GenBank/DDBJ databases">
        <authorList>
            <consortium name="Genoscope - CEA"/>
            <person name="William W."/>
        </authorList>
    </citation>
    <scope>NUCLEOTIDE SEQUENCE</scope>
</reference>
<dbReference type="InterPro" id="IPR001841">
    <property type="entry name" value="Znf_RING"/>
</dbReference>
<evidence type="ECO:0000313" key="11">
    <source>
        <dbReference type="EMBL" id="CAD8124864.1"/>
    </source>
</evidence>
<dbReference type="PANTHER" id="PTHR22937">
    <property type="entry name" value="E3 UBIQUITIN-PROTEIN LIGASE RNF165"/>
    <property type="match status" value="1"/>
</dbReference>
<evidence type="ECO:0000256" key="1">
    <source>
        <dbReference type="ARBA" id="ARBA00000900"/>
    </source>
</evidence>
<dbReference type="GO" id="GO:0061630">
    <property type="term" value="F:ubiquitin protein ligase activity"/>
    <property type="evidence" value="ECO:0007669"/>
    <property type="project" value="UniProtKB-EC"/>
</dbReference>
<dbReference type="SMART" id="SM00184">
    <property type="entry name" value="RING"/>
    <property type="match status" value="1"/>
</dbReference>
<dbReference type="GO" id="GO:0008270">
    <property type="term" value="F:zinc ion binding"/>
    <property type="evidence" value="ECO:0007669"/>
    <property type="project" value="UniProtKB-KW"/>
</dbReference>
<keyword evidence="3" id="KW-0808">Transferase</keyword>
<dbReference type="Pfam" id="PF13639">
    <property type="entry name" value="zf-RING_2"/>
    <property type="match status" value="1"/>
</dbReference>
<keyword evidence="9" id="KW-0175">Coiled coil</keyword>
<comment type="caution">
    <text evidence="11">The sequence shown here is derived from an EMBL/GenBank/DDBJ whole genome shotgun (WGS) entry which is preliminary data.</text>
</comment>
<feature type="domain" description="RING-type" evidence="10">
    <location>
        <begin position="235"/>
        <end position="276"/>
    </location>
</feature>
<evidence type="ECO:0000256" key="2">
    <source>
        <dbReference type="ARBA" id="ARBA00012483"/>
    </source>
</evidence>
<proteinExistence type="predicted"/>
<evidence type="ECO:0000256" key="6">
    <source>
        <dbReference type="ARBA" id="ARBA00022786"/>
    </source>
</evidence>
<dbReference type="PROSITE" id="PS50089">
    <property type="entry name" value="ZF_RING_2"/>
    <property type="match status" value="1"/>
</dbReference>
<evidence type="ECO:0000256" key="5">
    <source>
        <dbReference type="ARBA" id="ARBA00022771"/>
    </source>
</evidence>
<dbReference type="AlphaFoldDB" id="A0A8S1RBZ8"/>
<keyword evidence="4" id="KW-0479">Metal-binding</keyword>
<keyword evidence="5 8" id="KW-0863">Zinc-finger</keyword>
<protein>
    <recommendedName>
        <fullName evidence="2">RING-type E3 ubiquitin transferase</fullName>
        <ecNumber evidence="2">2.3.2.27</ecNumber>
    </recommendedName>
</protein>
<evidence type="ECO:0000313" key="12">
    <source>
        <dbReference type="Proteomes" id="UP000692954"/>
    </source>
</evidence>
<evidence type="ECO:0000256" key="3">
    <source>
        <dbReference type="ARBA" id="ARBA00022679"/>
    </source>
</evidence>
<name>A0A8S1RBZ8_9CILI</name>
<comment type="catalytic activity">
    <reaction evidence="1">
        <text>S-ubiquitinyl-[E2 ubiquitin-conjugating enzyme]-L-cysteine + [acceptor protein]-L-lysine = [E2 ubiquitin-conjugating enzyme]-L-cysteine + N(6)-ubiquitinyl-[acceptor protein]-L-lysine.</text>
        <dbReference type="EC" id="2.3.2.27"/>
    </reaction>
</comment>
<accession>A0A8S1RBZ8</accession>
<organism evidence="11 12">
    <name type="scientific">Paramecium sonneborni</name>
    <dbReference type="NCBI Taxonomy" id="65129"/>
    <lineage>
        <taxon>Eukaryota</taxon>
        <taxon>Sar</taxon>
        <taxon>Alveolata</taxon>
        <taxon>Ciliophora</taxon>
        <taxon>Intramacronucleata</taxon>
        <taxon>Oligohymenophorea</taxon>
        <taxon>Peniculida</taxon>
        <taxon>Parameciidae</taxon>
        <taxon>Paramecium</taxon>
    </lineage>
</organism>
<dbReference type="PANTHER" id="PTHR22937:SF65">
    <property type="entry name" value="E3 UBIQUITIN-PROTEIN LIGASE ARK2C"/>
    <property type="match status" value="1"/>
</dbReference>
<evidence type="ECO:0000256" key="4">
    <source>
        <dbReference type="ARBA" id="ARBA00022723"/>
    </source>
</evidence>
<evidence type="ECO:0000259" key="10">
    <source>
        <dbReference type="PROSITE" id="PS50089"/>
    </source>
</evidence>
<dbReference type="EC" id="2.3.2.27" evidence="2"/>
<dbReference type="OrthoDB" id="1302410at2759"/>
<evidence type="ECO:0000256" key="7">
    <source>
        <dbReference type="ARBA" id="ARBA00022833"/>
    </source>
</evidence>